<dbReference type="FunFam" id="2.60.40.60:FF:000064">
    <property type="entry name" value="FAT atypical cadherin 1"/>
    <property type="match status" value="1"/>
</dbReference>
<keyword evidence="3" id="KW-0812">Transmembrane</keyword>
<evidence type="ECO:0000256" key="6">
    <source>
        <dbReference type="ARBA" id="ARBA00022837"/>
    </source>
</evidence>
<dbReference type="InterPro" id="IPR015919">
    <property type="entry name" value="Cadherin-like_sf"/>
</dbReference>
<feature type="domain" description="Cadherin" evidence="13">
    <location>
        <begin position="155"/>
        <end position="267"/>
    </location>
</feature>
<dbReference type="SMART" id="SM00112">
    <property type="entry name" value="CA"/>
    <property type="match status" value="19"/>
</dbReference>
<dbReference type="Pfam" id="PF00028">
    <property type="entry name" value="Cadherin"/>
    <property type="match status" value="10"/>
</dbReference>
<evidence type="ECO:0000313" key="14">
    <source>
        <dbReference type="Proteomes" id="UP000492821"/>
    </source>
</evidence>
<reference evidence="14" key="1">
    <citation type="journal article" date="2013" name="Genetics">
        <title>The draft genome and transcriptome of Panagrellus redivivus are shaped by the harsh demands of a free-living lifestyle.</title>
        <authorList>
            <person name="Srinivasan J."/>
            <person name="Dillman A.R."/>
            <person name="Macchietto M.G."/>
            <person name="Heikkinen L."/>
            <person name="Lakso M."/>
            <person name="Fracchia K.M."/>
            <person name="Antoshechkin I."/>
            <person name="Mortazavi A."/>
            <person name="Wong G."/>
            <person name="Sternberg P.W."/>
        </authorList>
    </citation>
    <scope>NUCLEOTIDE SEQUENCE [LARGE SCALE GENOMIC DNA]</scope>
    <source>
        <strain evidence="14">MT8872</strain>
    </source>
</reference>
<dbReference type="FunFam" id="2.60.40.60:FF:000020">
    <property type="entry name" value="Dachsous cadherin-related 1b"/>
    <property type="match status" value="2"/>
</dbReference>
<feature type="domain" description="Cadherin" evidence="13">
    <location>
        <begin position="2538"/>
        <end position="2641"/>
    </location>
</feature>
<feature type="domain" description="Cadherin" evidence="13">
    <location>
        <begin position="2118"/>
        <end position="2216"/>
    </location>
</feature>
<feature type="domain" description="Cadherin" evidence="13">
    <location>
        <begin position="2429"/>
        <end position="2537"/>
    </location>
</feature>
<feature type="domain" description="Cadherin" evidence="13">
    <location>
        <begin position="954"/>
        <end position="1062"/>
    </location>
</feature>
<evidence type="ECO:0000259" key="13">
    <source>
        <dbReference type="PROSITE" id="PS50268"/>
    </source>
</evidence>
<dbReference type="GO" id="GO:0007156">
    <property type="term" value="P:homophilic cell adhesion via plasma membrane adhesion molecules"/>
    <property type="evidence" value="ECO:0007669"/>
    <property type="project" value="InterPro"/>
</dbReference>
<evidence type="ECO:0000256" key="3">
    <source>
        <dbReference type="ARBA" id="ARBA00022692"/>
    </source>
</evidence>
<keyword evidence="9" id="KW-0472">Membrane</keyword>
<feature type="domain" description="Cadherin" evidence="13">
    <location>
        <begin position="2016"/>
        <end position="2117"/>
    </location>
</feature>
<dbReference type="InterPro" id="IPR020894">
    <property type="entry name" value="Cadherin_CS"/>
</dbReference>
<feature type="domain" description="Cadherin" evidence="13">
    <location>
        <begin position="1914"/>
        <end position="2015"/>
    </location>
</feature>
<dbReference type="FunFam" id="2.60.40.60:FF:000021">
    <property type="entry name" value="FAT atypical cadherin 1"/>
    <property type="match status" value="1"/>
</dbReference>
<feature type="domain" description="Cadherin" evidence="13">
    <location>
        <begin position="365"/>
        <end position="469"/>
    </location>
</feature>
<organism evidence="14 15">
    <name type="scientific">Panagrellus redivivus</name>
    <name type="common">Microworm</name>
    <dbReference type="NCBI Taxonomy" id="6233"/>
    <lineage>
        <taxon>Eukaryota</taxon>
        <taxon>Metazoa</taxon>
        <taxon>Ecdysozoa</taxon>
        <taxon>Nematoda</taxon>
        <taxon>Chromadorea</taxon>
        <taxon>Rhabditida</taxon>
        <taxon>Tylenchina</taxon>
        <taxon>Panagrolaimomorpha</taxon>
        <taxon>Panagrolaimoidea</taxon>
        <taxon>Panagrolaimidae</taxon>
        <taxon>Panagrellus</taxon>
    </lineage>
</organism>
<feature type="domain" description="Cadherin" evidence="13">
    <location>
        <begin position="1597"/>
        <end position="1698"/>
    </location>
</feature>
<keyword evidence="8" id="KW-1133">Transmembrane helix</keyword>
<feature type="domain" description="Cadherin" evidence="13">
    <location>
        <begin position="1173"/>
        <end position="1276"/>
    </location>
</feature>
<evidence type="ECO:0000256" key="2">
    <source>
        <dbReference type="ARBA" id="ARBA00022536"/>
    </source>
</evidence>
<dbReference type="GO" id="GO:0007411">
    <property type="term" value="P:axon guidance"/>
    <property type="evidence" value="ECO:0007669"/>
    <property type="project" value="UniProtKB-ARBA"/>
</dbReference>
<dbReference type="GO" id="GO:0005509">
    <property type="term" value="F:calcium ion binding"/>
    <property type="evidence" value="ECO:0007669"/>
    <property type="project" value="UniProtKB-UniRule"/>
</dbReference>
<keyword evidence="5" id="KW-0677">Repeat</keyword>
<dbReference type="PANTHER" id="PTHR24026:SF125">
    <property type="entry name" value="FAT-LIKE CADHERIN-RELATED TUMOR SUPPRESSOR HOMOLOG"/>
    <property type="match status" value="1"/>
</dbReference>
<name>A0A7E4WCQ0_PANRE</name>
<comment type="subcellular location">
    <subcellularLocation>
        <location evidence="1">Membrane</location>
        <topology evidence="1">Single-pass membrane protein</topology>
    </subcellularLocation>
</comment>
<keyword evidence="4" id="KW-0732">Signal</keyword>
<feature type="domain" description="Cadherin" evidence="13">
    <location>
        <begin position="1403"/>
        <end position="1487"/>
    </location>
</feature>
<dbReference type="GO" id="GO:0005886">
    <property type="term" value="C:plasma membrane"/>
    <property type="evidence" value="ECO:0007669"/>
    <property type="project" value="InterPro"/>
</dbReference>
<feature type="domain" description="Cadherin" evidence="13">
    <location>
        <begin position="1714"/>
        <end position="1804"/>
    </location>
</feature>
<protein>
    <submittedName>
        <fullName evidence="15">Cadherin domain-containing protein</fullName>
    </submittedName>
</protein>
<feature type="domain" description="Cadherin" evidence="13">
    <location>
        <begin position="743"/>
        <end position="851"/>
    </location>
</feature>
<dbReference type="Proteomes" id="UP000492821">
    <property type="component" value="Unassembled WGS sequence"/>
</dbReference>
<keyword evidence="6 12" id="KW-0106">Calcium</keyword>
<reference evidence="15" key="2">
    <citation type="submission" date="2020-10" db="UniProtKB">
        <authorList>
            <consortium name="WormBaseParasite"/>
        </authorList>
    </citation>
    <scope>IDENTIFICATION</scope>
</reference>
<feature type="domain" description="Cadherin" evidence="13">
    <location>
        <begin position="852"/>
        <end position="953"/>
    </location>
</feature>
<proteinExistence type="predicted"/>
<evidence type="ECO:0000313" key="15">
    <source>
        <dbReference type="WBParaSite" id="Pan_g9779.t1"/>
    </source>
</evidence>
<keyword evidence="2" id="KW-0245">EGF-like domain</keyword>
<keyword evidence="14" id="KW-1185">Reference proteome</keyword>
<dbReference type="Gene3D" id="2.60.40.60">
    <property type="entry name" value="Cadherins"/>
    <property type="match status" value="22"/>
</dbReference>
<evidence type="ECO:0000256" key="4">
    <source>
        <dbReference type="ARBA" id="ARBA00022729"/>
    </source>
</evidence>
<feature type="domain" description="Cadherin" evidence="13">
    <location>
        <begin position="489"/>
        <end position="591"/>
    </location>
</feature>
<evidence type="ECO:0000256" key="1">
    <source>
        <dbReference type="ARBA" id="ARBA00004167"/>
    </source>
</evidence>
<dbReference type="PROSITE" id="PS00232">
    <property type="entry name" value="CADHERIN_1"/>
    <property type="match status" value="5"/>
</dbReference>
<feature type="domain" description="Cadherin" evidence="13">
    <location>
        <begin position="2328"/>
        <end position="2426"/>
    </location>
</feature>
<dbReference type="PRINTS" id="PR00205">
    <property type="entry name" value="CADHERIN"/>
</dbReference>
<keyword evidence="11" id="KW-0325">Glycoprotein</keyword>
<sequence length="2646" mass="287198">MLLCLAALATPTNAFRKPRGRLLGQSLLPFGYSFEFTAPEYNVSLKENTRNRPFAQTQPGEKIGIFLPPIFNKIRYKIVEGDPDKLFVADFVVLGDFAFLQIRPEKGQILNRERKSNYELIVKATLKRKNANTLETTTKVNLRILDENDNSPMFRKVEYAATVDTDTPLNSRIVRLEAFDADEGLNAEIYYSSTSLSTSPSASMFYVDSRSGWVRSFAPLSLGVYTVECFVEDRTSRLLFYSASDTPRMSIRNRANATITVTSAPVVELIAQVTPIPVEPHSKAAQKAGILVVENVEQGTIAADVVSPKGLARLDPSESGFDVFIGRTSDTVVEVKIAVKEVHLGNRSTEVSFKVDLHATRMFEVEEIPEIFVNESVPIGFVMHQFNVKGVFEAEKKLLRYRIHSDNKDLPFHLDRNTGQLRTRHLLDFEKTRSYEFTVHVKLDSVENAKASTSVRVTVLDSNDNCPHFTKLPNDHRVVLMTTTVKDTVFTVKATDADSGDNGRIMYKFASDSGPFAIDRDSGAVILAKPFPKGQKQFKLIIVATDYGVPAALWAEATVIVFASAVEAKKSTHMAVVTDACSLKNENTPKFAPFPDGLAIPEDAAVGTTITQLTASDADYGVNGLIQFICNDPYFAVDPAYFATISESASAGIELLRVKAIDRDPGTHGRVEYVLAIDSDLISIDPDTGAVRLERPFDRELSPKTGQFQFLLGAFDRGDPSQFTFAILTVTVTDVNDNAPVCGREVQEFKLLEDAPSGQLIGCLVASDADDGLNAVLSFALEKTIPKVPFRVDSTTGCIFLDAVNPLSYDRHSRYSFNVTVADNGEPPLSTTCQVKLDLIKVNRNLMAPEFEQVALEAFVKENSPIGTLVITVTARDPEEKAVTYALVGGSGLGYFDIDPTSGAISTAAILDYEATPSYWLTVRATDAEDEPLSAYLSVLVRVQDQNDRAPLFEKPIYFTQVAENSPDDTLILRLEAEDADGRDDDIDLRYSITRGNTQSLFHIDPNMGYLVTGQRKLDREAQRQHELTVKVCDRASGRTPLCAEAVVVVDVLDKNDNKPLFNTTSNLHVHVPANRVGFLTRIFANDADADGPNSDIEYSFIGPLFDDKLRIDSYGRISTVEALKPGSQIHVTVLAQDHGEPRLNNSVTLILEALGRSRKTSAANKPPKFVEKDAWKELYVSDSDPVGVIVGIVRAEDADNDPLWYSIADDSDNPNETFAFKTATGELILARSVSLIDPALSEVTLKVVVSDGVAEVVDKLTIKISRSATSPRPRFDVETDSITLPSSALAGTVLYTAKATFTEAKTGVSHPHHLVYAIHHVDDVAVRELLRMDPHTGELVLEKPLSSAVAQNFTVILSAKVGSSENFLQLRVSRDAANIHTPRFISQHALLPITDPSIDAIVGRVQAFDADKGDKLSYCIIGGNELGFFAINESTGELKLLRELPQGFQEAVLNIRVSDSGSPAKSATTVTRLALKQTPSTRKPVILSDSIQGVNIDDETAVGANIGAAVVVADAGSLANALAFDGTCEFLEIHFASGIMRLRKALPKKNADWNLNCTLFAVNEGGNNATALVNVKIASTLAHSTNFPNLIEPGFVKENALPGTSVYTDATEKTPLVLATTSGRASKLRILSSRESYFIVDSLTGAVRVAQGIDFEKHSDWHFFVTSPSLGAFPHHVAPPTMVKLTVMNINNAAPVLVDQKEPLIVHLPPVQGARIGQIKATDADGAANVVTFGLRKSEMGALGNALEVDRVTGDIFVATNRSEDFKDNTFSIPVIASDGQHSTNGFVKLTVVDAATKDVPKDGKLHFEKADYRLQVTENSTSGPTSILFLELVNTHKAEVFHFELLNPNSAFSLSPSLGVLTLVDGKSIDREAAAQIDLLIRVQSLNDPTRTATTVVHIEIEDINDCAPEFLGEPYTVALSEDAAPGDRLLSVKARDRDIGANSQVRFSLSADAPSFLEVNKFDGRIALKSKHNLPTGEKFEFKVIATDNGKPELETASTVYATIVNKFQPIFSHSRYTATVSESAAPGTTVTSVRATAKTNGVVGYRISSGDPMNQFSIDFNSGTLKVNLPLDREIANCYNLTIEAMDVTRVGAVGTATIDIAVTDVNDSPPTFEKLLYSFEVAETTPLGSLIGNVKATDSDGSGLSYAIVEGNKTVLSLDPSTGDLHLNAELDFEAVNFYEMTLVVRDSDRLSSEAILQLKVTDANDVAPKFLHNSPLVVKLDTNQLEADDFITKIDAVDADTVASLPEGQKFRFAIVDGDETLFSIMPSTGVLRAAAKFVPDQPDVVKKLNVSVSDGIHVEHLEVHVKIHSTGAVASAPLHFEQPVYTITVAENRAPTNASAITILEAKGGSKPLTYAIYGQASKLPINVDGATGKVFLAKSMKKDETVEVPVIVEDALGRRAFTRVRIVIRDENDETPVFVAPKKGYTFAVSTASQPGEAVAAVLALDGDETDSIEYSLVSTNAKVDATKYFEVDTQTGYIVVKNELFELKPLPVNVGFAVRASDFGNPPHSSTVDVSVKVVGLPHVPPQPSRLHYVFAISEDAAVGKMIGQIQAVAVDGPSRPALDFTLPDQSSDFPFALDEKTGNLAVKSILDAETKSKYDFIVQLKDLSTTLQTYALVTVSVVDVNDNAPVFTTTAP</sequence>
<dbReference type="FunFam" id="2.60.40.60:FF:000037">
    <property type="entry name" value="FAT atypical cadherin 1"/>
    <property type="match status" value="1"/>
</dbReference>
<feature type="domain" description="Cadherin" evidence="13">
    <location>
        <begin position="37"/>
        <end position="154"/>
    </location>
</feature>
<evidence type="ECO:0000256" key="12">
    <source>
        <dbReference type="PROSITE-ProRule" id="PRU00043"/>
    </source>
</evidence>
<dbReference type="InterPro" id="IPR002126">
    <property type="entry name" value="Cadherin-like_dom"/>
</dbReference>
<evidence type="ECO:0000256" key="11">
    <source>
        <dbReference type="ARBA" id="ARBA00023180"/>
    </source>
</evidence>
<dbReference type="CDD" id="cd11304">
    <property type="entry name" value="Cadherin_repeat"/>
    <property type="match status" value="20"/>
</dbReference>
<evidence type="ECO:0000256" key="8">
    <source>
        <dbReference type="ARBA" id="ARBA00022989"/>
    </source>
</evidence>
<feature type="domain" description="Cadherin" evidence="13">
    <location>
        <begin position="637"/>
        <end position="742"/>
    </location>
</feature>
<feature type="domain" description="Cadherin" evidence="13">
    <location>
        <begin position="1080"/>
        <end position="1170"/>
    </location>
</feature>
<dbReference type="PROSITE" id="PS50268">
    <property type="entry name" value="CADHERIN_2"/>
    <property type="match status" value="20"/>
</dbReference>
<evidence type="ECO:0000256" key="5">
    <source>
        <dbReference type="ARBA" id="ARBA00022737"/>
    </source>
</evidence>
<accession>A0A7E4WCQ0</accession>
<dbReference type="WBParaSite" id="Pan_g9779.t1">
    <property type="protein sequence ID" value="Pan_g9779.t1"/>
    <property type="gene ID" value="Pan_g9779"/>
</dbReference>
<keyword evidence="7" id="KW-0130">Cell adhesion</keyword>
<feature type="domain" description="Cadherin" evidence="13">
    <location>
        <begin position="1810"/>
        <end position="1913"/>
    </location>
</feature>
<evidence type="ECO:0000256" key="10">
    <source>
        <dbReference type="ARBA" id="ARBA00023157"/>
    </source>
</evidence>
<evidence type="ECO:0000256" key="7">
    <source>
        <dbReference type="ARBA" id="ARBA00022889"/>
    </source>
</evidence>
<dbReference type="PANTHER" id="PTHR24026">
    <property type="entry name" value="FAT ATYPICAL CADHERIN-RELATED"/>
    <property type="match status" value="1"/>
</dbReference>
<evidence type="ECO:0000256" key="9">
    <source>
        <dbReference type="ARBA" id="ARBA00023136"/>
    </source>
</evidence>
<dbReference type="SUPFAM" id="SSF49313">
    <property type="entry name" value="Cadherin-like"/>
    <property type="match status" value="22"/>
</dbReference>
<keyword evidence="10" id="KW-1015">Disulfide bond</keyword>